<dbReference type="EMBL" id="BK003471">
    <property type="protein sequence ID" value="DAA03670.1"/>
    <property type="molecule type" value="Genomic_DNA"/>
</dbReference>
<gene>
    <name evidence="1" type="ORF">HDC02683</name>
</gene>
<organism evidence="1">
    <name type="scientific">Drosophila melanogaster</name>
    <name type="common">Fruit fly</name>
    <dbReference type="NCBI Taxonomy" id="7227"/>
    <lineage>
        <taxon>Eukaryota</taxon>
        <taxon>Metazoa</taxon>
        <taxon>Ecdysozoa</taxon>
        <taxon>Arthropoda</taxon>
        <taxon>Hexapoda</taxon>
        <taxon>Insecta</taxon>
        <taxon>Pterygota</taxon>
        <taxon>Neoptera</taxon>
        <taxon>Endopterygota</taxon>
        <taxon>Diptera</taxon>
        <taxon>Brachycera</taxon>
        <taxon>Muscomorpha</taxon>
        <taxon>Ephydroidea</taxon>
        <taxon>Drosophilidae</taxon>
        <taxon>Drosophila</taxon>
        <taxon>Sophophora</taxon>
    </lineage>
</organism>
<protein>
    <submittedName>
        <fullName evidence="1">HDC02683</fullName>
    </submittedName>
</protein>
<reference evidence="1" key="1">
    <citation type="journal article" date="2003" name="Genome Biol.">
        <title>An integrated gene annotation and transcriptional profiling approach towards the full gene content of the Drosophila genome.</title>
        <authorList>
            <person name="Hild M."/>
            <person name="Beckmann B."/>
            <person name="Haas S.A."/>
            <person name="Koch B."/>
            <person name="Solovyev V."/>
            <person name="Busold C."/>
            <person name="Fellenberg K."/>
            <person name="Boutros M."/>
            <person name="Vingron M."/>
            <person name="Sauer F."/>
            <person name="Hoheisel J.D."/>
            <person name="Paro R."/>
        </authorList>
    </citation>
    <scope>NUCLEOTIDE SEQUENCE</scope>
</reference>
<accession>Q6IHE5</accession>
<evidence type="ECO:0000313" key="1">
    <source>
        <dbReference type="EMBL" id="DAA03670.1"/>
    </source>
</evidence>
<proteinExistence type="predicted"/>
<sequence>MVPREDVSILGSTGINYELTKFDHRTAVGLLWISIRDEPQMMADVKQEVKGNQSTSPGRSWLWPWPPFCDPHPDPYPYSDLEMMGLANTERHVNYNHPSIGLVDNSEEYNHPKTSNNIYQRSPIYSSPGTKPTRGLRDGAAAWVMVDALALEAGGLGRSACLIIKLMATGVSSPQSLDCT</sequence>
<dbReference type="AlphaFoldDB" id="Q6IHE5"/>
<name>Q6IHE5_DROME</name>